<evidence type="ECO:0000256" key="10">
    <source>
        <dbReference type="ARBA" id="ARBA00023136"/>
    </source>
</evidence>
<keyword evidence="7 17" id="KW-1133">Transmembrane helix</keyword>
<dbReference type="EMBL" id="BPLQ01014687">
    <property type="protein sequence ID" value="GIY82081.1"/>
    <property type="molecule type" value="Genomic_DNA"/>
</dbReference>
<keyword evidence="12" id="KW-0739">Sodium transport</keyword>
<keyword evidence="8 14" id="KW-0915">Sodium</keyword>
<evidence type="ECO:0000256" key="4">
    <source>
        <dbReference type="ARBA" id="ARBA00022692"/>
    </source>
</evidence>
<keyword evidence="9" id="KW-0406">Ion transport</keyword>
<dbReference type="PANTHER" id="PTHR11616">
    <property type="entry name" value="SODIUM/CHLORIDE DEPENDENT TRANSPORTER"/>
    <property type="match status" value="1"/>
</dbReference>
<keyword evidence="19" id="KW-1185">Reference proteome</keyword>
<sequence length="713" mass="80756">MNNSAYHHCLELLRIYLSHSSQLRFRRNQRDSTSNKFCTTVNPSVVKFHAEINVSLNENISSIPLKRSSTLRMTESERCLKFKDGMSISRPAQETTKRRATWSRQLEFFLSCVGYAVGLGNIWRFPYLCYKSGGGAFLIPYAIFLIICGIPLYFLELSLGQFGSVGSIAIWNISPLFKGVGFGMAIVSLVVCVYYNVIIAWALYYLYQSYTVPWSSCENSWNTPNCVSQLTLNNISPVMDQTNPTFLRSSFNASRMTSTEEFWLFKVLHQSTGIKELGTLQWPLVFSLFIAWTVVFACVVKGIKTSGKVVYVTATLPYLVLFCLLIRGLTLPGAWDGISFFLSPKWEKLLHFKVWGDAATQIFYSNGTAWGALLTMASHNKFNHNVYRDSMIIPLINCGTSLLAGCVVFSLLGFMAFETSKTIEDVVSEGPGLAFVVYPEALSRLPVSPFWAFLFFFMLFMVGLDTQFGEFETTISALGDEFPRLFGKRRTLFSAVLCVILFALGLPCVTQGGIYVVQLMDWYSAAFSLMIFSLLETIAISWIYGIDRFLLDVSLMTKKKPSLWWKLCWSYITPATITFLLLFIFIDHTAITYNDYVYPEWSVIIGWLLALCSICPIPIVAVWKVCKEKGNLKQRLISSLRPTLDWGPFQEEHRILYRKSISVVPSRFGGKCVGQTPLSVDIHMSEALNINNHDEESNESILLQNLKNLEQLK</sequence>
<feature type="transmembrane region" description="Helical" evidence="17">
    <location>
        <begin position="395"/>
        <end position="417"/>
    </location>
</feature>
<proteinExistence type="inferred from homology"/>
<reference evidence="18 19" key="1">
    <citation type="submission" date="2021-06" db="EMBL/GenBank/DDBJ databases">
        <title>Caerostris darwini draft genome.</title>
        <authorList>
            <person name="Kono N."/>
            <person name="Arakawa K."/>
        </authorList>
    </citation>
    <scope>NUCLEOTIDE SEQUENCE [LARGE SCALE GENOMIC DNA]</scope>
</reference>
<keyword evidence="5 16" id="KW-0769">Symport</keyword>
<dbReference type="SUPFAM" id="SSF161070">
    <property type="entry name" value="SNF-like"/>
    <property type="match status" value="1"/>
</dbReference>
<feature type="transmembrane region" description="Helical" evidence="17">
    <location>
        <begin position="522"/>
        <end position="546"/>
    </location>
</feature>
<evidence type="ECO:0000256" key="12">
    <source>
        <dbReference type="ARBA" id="ARBA00023201"/>
    </source>
</evidence>
<comment type="similarity">
    <text evidence="2 16">Belongs to the sodium:neurotransmitter symporter (SNF) (TC 2.A.22) family.</text>
</comment>
<comment type="function">
    <text evidence="13">Unusual broad substrate spectrum amino acid:sodium cotransporter that promotes absorption of the D isomers of essential amino acids. Neutral amino acids are the preferred substrates, especially methionine and phenylalanine.</text>
</comment>
<evidence type="ECO:0000313" key="18">
    <source>
        <dbReference type="EMBL" id="GIY82081.1"/>
    </source>
</evidence>
<dbReference type="AlphaFoldDB" id="A0AAV4WJC2"/>
<evidence type="ECO:0000256" key="16">
    <source>
        <dbReference type="RuleBase" id="RU003732"/>
    </source>
</evidence>
<dbReference type="PROSITE" id="PS50267">
    <property type="entry name" value="NA_NEUROTRAN_SYMP_3"/>
    <property type="match status" value="1"/>
</dbReference>
<dbReference type="PROSITE" id="PS00610">
    <property type="entry name" value="NA_NEUROTRAN_SYMP_1"/>
    <property type="match status" value="1"/>
</dbReference>
<comment type="subcellular location">
    <subcellularLocation>
        <location evidence="1">Membrane</location>
        <topology evidence="1">Multi-pass membrane protein</topology>
    </subcellularLocation>
</comment>
<evidence type="ECO:0000256" key="13">
    <source>
        <dbReference type="ARBA" id="ARBA00037785"/>
    </source>
</evidence>
<name>A0AAV4WJC2_9ARAC</name>
<evidence type="ECO:0000256" key="2">
    <source>
        <dbReference type="ARBA" id="ARBA00006459"/>
    </source>
</evidence>
<feature type="transmembrane region" description="Helical" evidence="17">
    <location>
        <begin position="106"/>
        <end position="123"/>
    </location>
</feature>
<feature type="binding site" evidence="14">
    <location>
        <position position="116"/>
    </location>
    <ligand>
        <name>Na(+)</name>
        <dbReference type="ChEBI" id="CHEBI:29101"/>
        <label>1</label>
    </ligand>
</feature>
<dbReference type="PRINTS" id="PR00176">
    <property type="entry name" value="NANEUSMPORT"/>
</dbReference>
<organism evidence="18 19">
    <name type="scientific">Caerostris darwini</name>
    <dbReference type="NCBI Taxonomy" id="1538125"/>
    <lineage>
        <taxon>Eukaryota</taxon>
        <taxon>Metazoa</taxon>
        <taxon>Ecdysozoa</taxon>
        <taxon>Arthropoda</taxon>
        <taxon>Chelicerata</taxon>
        <taxon>Arachnida</taxon>
        <taxon>Araneae</taxon>
        <taxon>Araneomorphae</taxon>
        <taxon>Entelegynae</taxon>
        <taxon>Araneoidea</taxon>
        <taxon>Araneidae</taxon>
        <taxon>Caerostris</taxon>
    </lineage>
</organism>
<evidence type="ECO:0000256" key="1">
    <source>
        <dbReference type="ARBA" id="ARBA00004141"/>
    </source>
</evidence>
<feature type="binding site" evidence="14">
    <location>
        <position position="121"/>
    </location>
    <ligand>
        <name>Na(+)</name>
        <dbReference type="ChEBI" id="CHEBI:29101"/>
        <label>1</label>
    </ligand>
</feature>
<evidence type="ECO:0000256" key="17">
    <source>
        <dbReference type="SAM" id="Phobius"/>
    </source>
</evidence>
<feature type="transmembrane region" description="Helical" evidence="17">
    <location>
        <begin position="135"/>
        <end position="155"/>
    </location>
</feature>
<feature type="transmembrane region" description="Helical" evidence="17">
    <location>
        <begin position="354"/>
        <end position="374"/>
    </location>
</feature>
<evidence type="ECO:0000313" key="19">
    <source>
        <dbReference type="Proteomes" id="UP001054837"/>
    </source>
</evidence>
<feature type="transmembrane region" description="Helical" evidence="17">
    <location>
        <begin position="601"/>
        <end position="626"/>
    </location>
</feature>
<keyword evidence="11" id="KW-0325">Glycoprotein</keyword>
<dbReference type="InterPro" id="IPR000175">
    <property type="entry name" value="Na/ntran_symport"/>
</dbReference>
<dbReference type="GO" id="GO:0046872">
    <property type="term" value="F:metal ion binding"/>
    <property type="evidence" value="ECO:0007669"/>
    <property type="project" value="UniProtKB-KW"/>
</dbReference>
<feature type="transmembrane region" description="Helical" evidence="17">
    <location>
        <begin position="492"/>
        <end position="516"/>
    </location>
</feature>
<feature type="disulfide bond" evidence="15">
    <location>
        <begin position="217"/>
        <end position="226"/>
    </location>
</feature>
<feature type="binding site" evidence="14">
    <location>
        <position position="114"/>
    </location>
    <ligand>
        <name>Na(+)</name>
        <dbReference type="ChEBI" id="CHEBI:29101"/>
        <label>1</label>
    </ligand>
</feature>
<feature type="transmembrane region" description="Helical" evidence="17">
    <location>
        <begin position="176"/>
        <end position="204"/>
    </location>
</feature>
<feature type="transmembrane region" description="Helical" evidence="17">
    <location>
        <begin position="567"/>
        <end position="586"/>
    </location>
</feature>
<gene>
    <name evidence="18" type="primary">slc6a5</name>
    <name evidence="18" type="ORF">CDAR_123812</name>
</gene>
<feature type="transmembrane region" description="Helical" evidence="17">
    <location>
        <begin position="309"/>
        <end position="334"/>
    </location>
</feature>
<evidence type="ECO:0000256" key="14">
    <source>
        <dbReference type="PIRSR" id="PIRSR600175-1"/>
    </source>
</evidence>
<evidence type="ECO:0000256" key="3">
    <source>
        <dbReference type="ARBA" id="ARBA00022448"/>
    </source>
</evidence>
<evidence type="ECO:0000256" key="15">
    <source>
        <dbReference type="PIRSR" id="PIRSR600175-2"/>
    </source>
</evidence>
<feature type="transmembrane region" description="Helical" evidence="17">
    <location>
        <begin position="280"/>
        <end position="300"/>
    </location>
</feature>
<dbReference type="GO" id="GO:0005283">
    <property type="term" value="F:amino acid:sodium symporter activity"/>
    <property type="evidence" value="ECO:0007669"/>
    <property type="project" value="TreeGrafter"/>
</dbReference>
<feature type="binding site" evidence="14">
    <location>
        <position position="465"/>
    </location>
    <ligand>
        <name>Na(+)</name>
        <dbReference type="ChEBI" id="CHEBI:29101"/>
        <label>1</label>
    </ligand>
</feature>
<evidence type="ECO:0000256" key="7">
    <source>
        <dbReference type="ARBA" id="ARBA00022989"/>
    </source>
</evidence>
<protein>
    <recommendedName>
        <fullName evidence="16">Transporter</fullName>
    </recommendedName>
</protein>
<feature type="binding site" evidence="14">
    <location>
        <position position="365"/>
    </location>
    <ligand>
        <name>Na(+)</name>
        <dbReference type="ChEBI" id="CHEBI:29101"/>
        <label>1</label>
    </ligand>
</feature>
<feature type="binding site" evidence="14">
    <location>
        <position position="117"/>
    </location>
    <ligand>
        <name>Na(+)</name>
        <dbReference type="ChEBI" id="CHEBI:29101"/>
        <label>1</label>
    </ligand>
</feature>
<dbReference type="PANTHER" id="PTHR11616:SF321">
    <property type="entry name" value="SODIUM-DEPENDENT NUTRIENT AMINO ACID TRANSPORTER 1-RELATED"/>
    <property type="match status" value="1"/>
</dbReference>
<feature type="transmembrane region" description="Helical" evidence="17">
    <location>
        <begin position="450"/>
        <end position="471"/>
    </location>
</feature>
<evidence type="ECO:0000256" key="6">
    <source>
        <dbReference type="ARBA" id="ARBA00022970"/>
    </source>
</evidence>
<dbReference type="Proteomes" id="UP001054837">
    <property type="component" value="Unassembled WGS sequence"/>
</dbReference>
<keyword evidence="15" id="KW-1015">Disulfide bond</keyword>
<feature type="binding site" evidence="14">
    <location>
        <position position="397"/>
    </location>
    <ligand>
        <name>Na(+)</name>
        <dbReference type="ChEBI" id="CHEBI:29101"/>
        <label>1</label>
    </ligand>
</feature>
<evidence type="ECO:0000256" key="5">
    <source>
        <dbReference type="ARBA" id="ARBA00022847"/>
    </source>
</evidence>
<comment type="caution">
    <text evidence="18">The sequence shown here is derived from an EMBL/GenBank/DDBJ whole genome shotgun (WGS) entry which is preliminary data.</text>
</comment>
<keyword evidence="10 17" id="KW-0472">Membrane</keyword>
<keyword evidence="6" id="KW-0029">Amino-acid transport</keyword>
<keyword evidence="14" id="KW-0479">Metal-binding</keyword>
<keyword evidence="3 16" id="KW-0813">Transport</keyword>
<dbReference type="GO" id="GO:0089718">
    <property type="term" value="P:amino acid import across plasma membrane"/>
    <property type="evidence" value="ECO:0007669"/>
    <property type="project" value="TreeGrafter"/>
</dbReference>
<evidence type="ECO:0000256" key="9">
    <source>
        <dbReference type="ARBA" id="ARBA00023065"/>
    </source>
</evidence>
<dbReference type="InterPro" id="IPR037272">
    <property type="entry name" value="SNS_sf"/>
</dbReference>
<dbReference type="Pfam" id="PF00209">
    <property type="entry name" value="SNF"/>
    <property type="match status" value="1"/>
</dbReference>
<dbReference type="GO" id="GO:0005886">
    <property type="term" value="C:plasma membrane"/>
    <property type="evidence" value="ECO:0007669"/>
    <property type="project" value="TreeGrafter"/>
</dbReference>
<keyword evidence="4 16" id="KW-0812">Transmembrane</keyword>
<evidence type="ECO:0000256" key="11">
    <source>
        <dbReference type="ARBA" id="ARBA00023180"/>
    </source>
</evidence>
<evidence type="ECO:0000256" key="8">
    <source>
        <dbReference type="ARBA" id="ARBA00023053"/>
    </source>
</evidence>
<accession>A0AAV4WJC2</accession>